<organism evidence="1 2">
    <name type="scientific">Candidatus Syntrophosphaera thermopropionivorans</name>
    <dbReference type="NCBI Taxonomy" id="2593015"/>
    <lineage>
        <taxon>Bacteria</taxon>
        <taxon>Pseudomonadati</taxon>
        <taxon>Candidatus Cloacimonadota</taxon>
        <taxon>Candidatus Cloacimonadia</taxon>
        <taxon>Candidatus Cloacimonadales</taxon>
        <taxon>Candidatus Cloacimonadaceae</taxon>
        <taxon>Candidatus Syntrophosphaera</taxon>
    </lineage>
</organism>
<keyword evidence="2" id="KW-1185">Reference proteome</keyword>
<reference evidence="1" key="1">
    <citation type="submission" date="2019-03" db="EMBL/GenBank/DDBJ databases">
        <title>Candidatus Syntrophosphaera thermopropionivorans: a novel player in syntrophic propionate oxidation during anaerobic digestion.</title>
        <authorList>
            <person name="Dyksma S."/>
        </authorList>
    </citation>
    <scope>NUCLEOTIDE SEQUENCE</scope>
    <source>
        <strain evidence="1">W5</strain>
    </source>
</reference>
<proteinExistence type="predicted"/>
<protein>
    <submittedName>
        <fullName evidence="1">Uncharacterized protein</fullName>
    </submittedName>
</protein>
<name>A0AC61QKI9_9BACT</name>
<accession>A0AC61QKI9</accession>
<gene>
    <name evidence="1" type="ORF">E0946_01915</name>
</gene>
<dbReference type="Proteomes" id="UP000294588">
    <property type="component" value="Unassembled WGS sequence"/>
</dbReference>
<dbReference type="EMBL" id="SMOG01000002">
    <property type="protein sequence ID" value="TDF74207.1"/>
    <property type="molecule type" value="Genomic_DNA"/>
</dbReference>
<sequence>MNNEKGQYPQEDVGTVIEVEGKKVRVEVVRSGGCKTCSMQSFCFGRNTPAVFDVESELELKPGDRVELEIAPASRIISSLLVFGLPILCLFLGYLIGSIWLDELASIGIAFAATALSYIILKLIDRKFGKKVQVRIGRKL</sequence>
<comment type="caution">
    <text evidence="1">The sequence shown here is derived from an EMBL/GenBank/DDBJ whole genome shotgun (WGS) entry which is preliminary data.</text>
</comment>
<evidence type="ECO:0000313" key="2">
    <source>
        <dbReference type="Proteomes" id="UP000294588"/>
    </source>
</evidence>
<evidence type="ECO:0000313" key="1">
    <source>
        <dbReference type="EMBL" id="TDF74207.1"/>
    </source>
</evidence>